<dbReference type="Pfam" id="PF04828">
    <property type="entry name" value="GFA"/>
    <property type="match status" value="1"/>
</dbReference>
<evidence type="ECO:0000313" key="5">
    <source>
        <dbReference type="EMBL" id="RSH77174.1"/>
    </source>
</evidence>
<reference evidence="5 6" key="1">
    <citation type="submission" date="2018-11" db="EMBL/GenBank/DDBJ databases">
        <title>Genome sequence of Apiotrichum porosum DSM 27194.</title>
        <authorList>
            <person name="Aliyu H."/>
            <person name="Gorte O."/>
            <person name="Ochsenreither K."/>
        </authorList>
    </citation>
    <scope>NUCLEOTIDE SEQUENCE [LARGE SCALE GENOMIC DNA]</scope>
    <source>
        <strain evidence="5 6">DSM 27194</strain>
    </source>
</reference>
<evidence type="ECO:0000256" key="2">
    <source>
        <dbReference type="ARBA" id="ARBA00022723"/>
    </source>
</evidence>
<evidence type="ECO:0000256" key="3">
    <source>
        <dbReference type="ARBA" id="ARBA00022833"/>
    </source>
</evidence>
<organism evidence="5 6">
    <name type="scientific">Apiotrichum porosum</name>
    <dbReference type="NCBI Taxonomy" id="105984"/>
    <lineage>
        <taxon>Eukaryota</taxon>
        <taxon>Fungi</taxon>
        <taxon>Dikarya</taxon>
        <taxon>Basidiomycota</taxon>
        <taxon>Agaricomycotina</taxon>
        <taxon>Tremellomycetes</taxon>
        <taxon>Trichosporonales</taxon>
        <taxon>Trichosporonaceae</taxon>
        <taxon>Apiotrichum</taxon>
    </lineage>
</organism>
<evidence type="ECO:0000313" key="6">
    <source>
        <dbReference type="Proteomes" id="UP000279236"/>
    </source>
</evidence>
<dbReference type="SUPFAM" id="SSF51316">
    <property type="entry name" value="Mss4-like"/>
    <property type="match status" value="1"/>
</dbReference>
<comment type="caution">
    <text evidence="5">The sequence shown here is derived from an EMBL/GenBank/DDBJ whole genome shotgun (WGS) entry which is preliminary data.</text>
</comment>
<feature type="domain" description="CENP-V/GFA" evidence="4">
    <location>
        <begin position="200"/>
        <end position="267"/>
    </location>
</feature>
<keyword evidence="6" id="KW-1185">Reference proteome</keyword>
<dbReference type="GeneID" id="39588354"/>
<dbReference type="Proteomes" id="UP000279236">
    <property type="component" value="Unassembled WGS sequence"/>
</dbReference>
<protein>
    <recommendedName>
        <fullName evidence="4">CENP-V/GFA domain-containing protein</fullName>
    </recommendedName>
</protein>
<comment type="similarity">
    <text evidence="1">Belongs to the Gfa family.</text>
</comment>
<dbReference type="EMBL" id="RSCE01000018">
    <property type="protein sequence ID" value="RSH77174.1"/>
    <property type="molecule type" value="Genomic_DNA"/>
</dbReference>
<keyword evidence="2" id="KW-0479">Metal-binding</keyword>
<name>A0A427XEN1_9TREE</name>
<keyword evidence="3" id="KW-0862">Zinc</keyword>
<dbReference type="GO" id="GO:0016846">
    <property type="term" value="F:carbon-sulfur lyase activity"/>
    <property type="evidence" value="ECO:0007669"/>
    <property type="project" value="InterPro"/>
</dbReference>
<accession>A0A427XEN1</accession>
<evidence type="ECO:0000259" key="4">
    <source>
        <dbReference type="Pfam" id="PF04828"/>
    </source>
</evidence>
<proteinExistence type="inferred from homology"/>
<dbReference type="RefSeq" id="XP_028472321.1">
    <property type="nucleotide sequence ID" value="XM_028619452.1"/>
</dbReference>
<gene>
    <name evidence="5" type="ORF">EHS24_003811</name>
</gene>
<dbReference type="InterPro" id="IPR011057">
    <property type="entry name" value="Mss4-like_sf"/>
</dbReference>
<evidence type="ECO:0000256" key="1">
    <source>
        <dbReference type="ARBA" id="ARBA00005495"/>
    </source>
</evidence>
<dbReference type="AlphaFoldDB" id="A0A427XEN1"/>
<sequence length="285" mass="31208">MSTSPHYSAIAQRAIELFQFYSDANPSARSTHAASEPSSADGLPALDFDVRTLQAEDRYLYGNFVDGTWVSKLESDVEGEQGMYNVAVDPTLRTAYTFILPTKDYHEQSAPVRPAYLTHAHRLLVALEEELGPAGHLGEGKVVAVSDPRVEAFTALLNGTPDSPEPFIPKTPHYNMILSREEMVIVPRDDDGAAYLLECKHATTTVAGECKSFTTTADSGNRATRYSCAVCNSCVWDQYSNPDELEVHSGIFPPGSIAKPALEIFMRNAETWETPHACSQYQGGP</sequence>
<dbReference type="InterPro" id="IPR006913">
    <property type="entry name" value="CENP-V/GFA"/>
</dbReference>
<dbReference type="GO" id="GO:0046872">
    <property type="term" value="F:metal ion binding"/>
    <property type="evidence" value="ECO:0007669"/>
    <property type="project" value="UniProtKB-KW"/>
</dbReference>